<dbReference type="Proteomes" id="UP000276178">
    <property type="component" value="Unassembled WGS sequence"/>
</dbReference>
<evidence type="ECO:0000259" key="4">
    <source>
        <dbReference type="PROSITE" id="PS01124"/>
    </source>
</evidence>
<dbReference type="PROSITE" id="PS01124">
    <property type="entry name" value="HTH_ARAC_FAMILY_2"/>
    <property type="match status" value="1"/>
</dbReference>
<dbReference type="PANTHER" id="PTHR43280">
    <property type="entry name" value="ARAC-FAMILY TRANSCRIPTIONAL REGULATOR"/>
    <property type="match status" value="1"/>
</dbReference>
<evidence type="ECO:0000313" key="8">
    <source>
        <dbReference type="Proteomes" id="UP000317180"/>
    </source>
</evidence>
<gene>
    <name evidence="5" type="ORF">BAG01nite_24720</name>
    <name evidence="6" type="ORF">EB820_08490</name>
</gene>
<evidence type="ECO:0000256" key="3">
    <source>
        <dbReference type="ARBA" id="ARBA00023163"/>
    </source>
</evidence>
<protein>
    <submittedName>
        <fullName evidence="6">AraC family transcriptional regulator</fullName>
    </submittedName>
</protein>
<dbReference type="PROSITE" id="PS00041">
    <property type="entry name" value="HTH_ARAC_FAMILY_1"/>
    <property type="match status" value="1"/>
</dbReference>
<reference evidence="6 7" key="1">
    <citation type="submission" date="2018-10" db="EMBL/GenBank/DDBJ databases">
        <title>Phylogenomics of Brevibacillus.</title>
        <authorList>
            <person name="Dunlap C."/>
        </authorList>
    </citation>
    <scope>NUCLEOTIDE SEQUENCE [LARGE SCALE GENOMIC DNA]</scope>
    <source>
        <strain evidence="6 7">NRRL NRS 1219</strain>
    </source>
</reference>
<organism evidence="6 7">
    <name type="scientific">Brevibacillus agri</name>
    <dbReference type="NCBI Taxonomy" id="51101"/>
    <lineage>
        <taxon>Bacteria</taxon>
        <taxon>Bacillati</taxon>
        <taxon>Bacillota</taxon>
        <taxon>Bacilli</taxon>
        <taxon>Bacillales</taxon>
        <taxon>Paenibacillaceae</taxon>
        <taxon>Brevibacillus</taxon>
    </lineage>
</organism>
<feature type="domain" description="HTH araC/xylS-type" evidence="4">
    <location>
        <begin position="57"/>
        <end position="155"/>
    </location>
</feature>
<reference evidence="5 8" key="2">
    <citation type="submission" date="2019-06" db="EMBL/GenBank/DDBJ databases">
        <title>Whole genome shotgun sequence of Brevibacillus agri NBRC 15538.</title>
        <authorList>
            <person name="Hosoyama A."/>
            <person name="Uohara A."/>
            <person name="Ohji S."/>
            <person name="Ichikawa N."/>
        </authorList>
    </citation>
    <scope>NUCLEOTIDE SEQUENCE [LARGE SCALE GENOMIC DNA]</scope>
    <source>
        <strain evidence="5 8">NBRC 15538</strain>
    </source>
</reference>
<dbReference type="GO" id="GO:0043565">
    <property type="term" value="F:sequence-specific DNA binding"/>
    <property type="evidence" value="ECO:0007669"/>
    <property type="project" value="InterPro"/>
</dbReference>
<dbReference type="GO" id="GO:0003700">
    <property type="term" value="F:DNA-binding transcription factor activity"/>
    <property type="evidence" value="ECO:0007669"/>
    <property type="project" value="InterPro"/>
</dbReference>
<dbReference type="InterPro" id="IPR009057">
    <property type="entry name" value="Homeodomain-like_sf"/>
</dbReference>
<dbReference type="EMBL" id="BJOD01000022">
    <property type="protein sequence ID" value="GED26370.1"/>
    <property type="molecule type" value="Genomic_DNA"/>
</dbReference>
<evidence type="ECO:0000313" key="7">
    <source>
        <dbReference type="Proteomes" id="UP000276178"/>
    </source>
</evidence>
<dbReference type="GeneID" id="82811477"/>
<evidence type="ECO:0000313" key="6">
    <source>
        <dbReference type="EMBL" id="RNB56687.1"/>
    </source>
</evidence>
<dbReference type="Gene3D" id="1.10.10.60">
    <property type="entry name" value="Homeodomain-like"/>
    <property type="match status" value="2"/>
</dbReference>
<dbReference type="EMBL" id="RHHN01000027">
    <property type="protein sequence ID" value="RNB56687.1"/>
    <property type="molecule type" value="Genomic_DNA"/>
</dbReference>
<dbReference type="SUPFAM" id="SSF46689">
    <property type="entry name" value="Homeodomain-like"/>
    <property type="match status" value="2"/>
</dbReference>
<dbReference type="SMART" id="SM00342">
    <property type="entry name" value="HTH_ARAC"/>
    <property type="match status" value="1"/>
</dbReference>
<dbReference type="InterPro" id="IPR018060">
    <property type="entry name" value="HTH_AraC"/>
</dbReference>
<keyword evidence="8" id="KW-1185">Reference proteome</keyword>
<dbReference type="InterPro" id="IPR018062">
    <property type="entry name" value="HTH_AraC-typ_CS"/>
</dbReference>
<dbReference type="AlphaFoldDB" id="A0A3M8B135"/>
<sequence length="182" mass="21100">MKPAHRVLVDCQALLRRWPSEDELEQFKGQIAFQQLLCSLFEQTRTVEEEDSAAAIERSIEYLHEHYAEELTVQQLARQANLSVRQFTRLFKRATGKSPIGYLTAYRINRSKEELLSGGELLHTISRNSGFKDTHYFNRRFKQIVGLPPKQYARFRGYDTKIVTLHYVGLRRDYAGMATGDG</sequence>
<proteinExistence type="predicted"/>
<dbReference type="Pfam" id="PF12833">
    <property type="entry name" value="HTH_18"/>
    <property type="match status" value="1"/>
</dbReference>
<name>A0A3M8B135_9BACL</name>
<dbReference type="Proteomes" id="UP000317180">
    <property type="component" value="Unassembled WGS sequence"/>
</dbReference>
<dbReference type="OrthoDB" id="324626at2"/>
<comment type="caution">
    <text evidence="6">The sequence shown here is derived from an EMBL/GenBank/DDBJ whole genome shotgun (WGS) entry which is preliminary data.</text>
</comment>
<evidence type="ECO:0000256" key="2">
    <source>
        <dbReference type="ARBA" id="ARBA00023125"/>
    </source>
</evidence>
<keyword evidence="2" id="KW-0238">DNA-binding</keyword>
<evidence type="ECO:0000313" key="5">
    <source>
        <dbReference type="EMBL" id="GED26370.1"/>
    </source>
</evidence>
<dbReference type="PANTHER" id="PTHR43280:SF2">
    <property type="entry name" value="HTH-TYPE TRANSCRIPTIONAL REGULATOR EXSA"/>
    <property type="match status" value="1"/>
</dbReference>
<accession>A0A3M8B135</accession>
<dbReference type="RefSeq" id="WP_122952732.1">
    <property type="nucleotide sequence ID" value="NZ_BJOD01000022.1"/>
</dbReference>
<evidence type="ECO:0000256" key="1">
    <source>
        <dbReference type="ARBA" id="ARBA00023015"/>
    </source>
</evidence>
<keyword evidence="1" id="KW-0805">Transcription regulation</keyword>
<keyword evidence="3" id="KW-0804">Transcription</keyword>